<keyword evidence="1" id="KW-0433">Leucine-rich repeat</keyword>
<comment type="caution">
    <text evidence="3">The sequence shown here is derived from an EMBL/GenBank/DDBJ whole genome shotgun (WGS) entry which is preliminary data.</text>
</comment>
<gene>
    <name evidence="3" type="ORF">LCGC14_1254290</name>
</gene>
<protein>
    <recommendedName>
        <fullName evidence="4">Leucine-rich repeat domain-containing protein</fullName>
    </recommendedName>
</protein>
<keyword evidence="2" id="KW-0677">Repeat</keyword>
<evidence type="ECO:0000256" key="1">
    <source>
        <dbReference type="ARBA" id="ARBA00022614"/>
    </source>
</evidence>
<dbReference type="PANTHER" id="PTHR48051">
    <property type="match status" value="1"/>
</dbReference>
<proteinExistence type="predicted"/>
<dbReference type="PANTHER" id="PTHR48051:SF1">
    <property type="entry name" value="RAS SUPPRESSOR PROTEIN 1"/>
    <property type="match status" value="1"/>
</dbReference>
<dbReference type="Pfam" id="PF13855">
    <property type="entry name" value="LRR_8"/>
    <property type="match status" value="1"/>
</dbReference>
<dbReference type="EMBL" id="LAZR01006901">
    <property type="protein sequence ID" value="KKM88875.1"/>
    <property type="molecule type" value="Genomic_DNA"/>
</dbReference>
<evidence type="ECO:0000313" key="3">
    <source>
        <dbReference type="EMBL" id="KKM88875.1"/>
    </source>
</evidence>
<dbReference type="InterPro" id="IPR001611">
    <property type="entry name" value="Leu-rich_rpt"/>
</dbReference>
<dbReference type="Gene3D" id="3.80.10.10">
    <property type="entry name" value="Ribonuclease Inhibitor"/>
    <property type="match status" value="1"/>
</dbReference>
<evidence type="ECO:0008006" key="4">
    <source>
        <dbReference type="Google" id="ProtNLM"/>
    </source>
</evidence>
<organism evidence="3">
    <name type="scientific">marine sediment metagenome</name>
    <dbReference type="NCBI Taxonomy" id="412755"/>
    <lineage>
        <taxon>unclassified sequences</taxon>
        <taxon>metagenomes</taxon>
        <taxon>ecological metagenomes</taxon>
    </lineage>
</organism>
<dbReference type="InterPro" id="IPR032675">
    <property type="entry name" value="LRR_dom_sf"/>
</dbReference>
<evidence type="ECO:0000256" key="2">
    <source>
        <dbReference type="ARBA" id="ARBA00022737"/>
    </source>
</evidence>
<sequence length="404" mass="47263">MFGGTYLNIARLFYHMTMNSSKEFRINEFLSLKLEEGKTNIYVNGNLFRTCVSLILNIPIDEVEYFDETRSIDEAAEKTGWSEDKQFERYNEYGYMLSPEEEFLGHCSNLQVWYEHGYDTRLLHYSLSFSLLSVLSHYDPVAKSVFKEELAKRYESGCKSVVNFLRSEFDISVYLTQEEILHIELVPEEAEILLDVEPLMGIDYPHRFISGPYMDSPRNFIKKNKHVTSLIIGNDSNLDKNPEILEKLSNLKHLEYILVGRNNLSCLPKSMTKLENLIYLDLSGNRFTDIPPVLKTMKSLQFVDLSENKIPYSHDGDYITFKNTFVKISYPNLLSRQPIQDMYRILEGKKSCNLQYLTEFVVNLYRADRTPPKEIFKRLLEYHRKKIEKKGTELVYNNGIVSLK</sequence>
<dbReference type="PROSITE" id="PS51450">
    <property type="entry name" value="LRR"/>
    <property type="match status" value="1"/>
</dbReference>
<reference evidence="3" key="1">
    <citation type="journal article" date="2015" name="Nature">
        <title>Complex archaea that bridge the gap between prokaryotes and eukaryotes.</title>
        <authorList>
            <person name="Spang A."/>
            <person name="Saw J.H."/>
            <person name="Jorgensen S.L."/>
            <person name="Zaremba-Niedzwiedzka K."/>
            <person name="Martijn J."/>
            <person name="Lind A.E."/>
            <person name="van Eijk R."/>
            <person name="Schleper C."/>
            <person name="Guy L."/>
            <person name="Ettema T.J."/>
        </authorList>
    </citation>
    <scope>NUCLEOTIDE SEQUENCE</scope>
</reference>
<dbReference type="GO" id="GO:0005737">
    <property type="term" value="C:cytoplasm"/>
    <property type="evidence" value="ECO:0007669"/>
    <property type="project" value="TreeGrafter"/>
</dbReference>
<name>A0A0F9NJ65_9ZZZZ</name>
<dbReference type="SUPFAM" id="SSF52058">
    <property type="entry name" value="L domain-like"/>
    <property type="match status" value="1"/>
</dbReference>
<accession>A0A0F9NJ65</accession>
<dbReference type="AlphaFoldDB" id="A0A0F9NJ65"/>
<dbReference type="InterPro" id="IPR050216">
    <property type="entry name" value="LRR_domain-containing"/>
</dbReference>